<dbReference type="SUPFAM" id="SSF52172">
    <property type="entry name" value="CheY-like"/>
    <property type="match status" value="1"/>
</dbReference>
<proteinExistence type="predicted"/>
<dbReference type="InterPro" id="IPR011006">
    <property type="entry name" value="CheY-like_superfamily"/>
</dbReference>
<organism evidence="1 2">
    <name type="scientific">Leeuwenhoekiella aestuarii</name>
    <dbReference type="NCBI Taxonomy" id="2249426"/>
    <lineage>
        <taxon>Bacteria</taxon>
        <taxon>Pseudomonadati</taxon>
        <taxon>Bacteroidota</taxon>
        <taxon>Flavobacteriia</taxon>
        <taxon>Flavobacteriales</taxon>
        <taxon>Flavobacteriaceae</taxon>
        <taxon>Leeuwenhoekiella</taxon>
    </lineage>
</organism>
<keyword evidence="2" id="KW-1185">Reference proteome</keyword>
<evidence type="ECO:0000313" key="1">
    <source>
        <dbReference type="EMBL" id="RXG16742.1"/>
    </source>
</evidence>
<gene>
    <name evidence="1" type="ORF">DSM04_102324</name>
</gene>
<comment type="caution">
    <text evidence="1">The sequence shown here is derived from an EMBL/GenBank/DDBJ whole genome shotgun (WGS) entry which is preliminary data.</text>
</comment>
<accession>A0A4Q0NZG8</accession>
<evidence type="ECO:0008006" key="3">
    <source>
        <dbReference type="Google" id="ProtNLM"/>
    </source>
</evidence>
<dbReference type="Proteomes" id="UP000289821">
    <property type="component" value="Unassembled WGS sequence"/>
</dbReference>
<dbReference type="EMBL" id="QOVI01000002">
    <property type="protein sequence ID" value="RXG16742.1"/>
    <property type="molecule type" value="Genomic_DNA"/>
</dbReference>
<evidence type="ECO:0000313" key="2">
    <source>
        <dbReference type="Proteomes" id="UP000289821"/>
    </source>
</evidence>
<reference evidence="1 2" key="1">
    <citation type="submission" date="2018-07" db="EMBL/GenBank/DDBJ databases">
        <title>Leeuwenhoekiella genomics.</title>
        <authorList>
            <person name="Tahon G."/>
            <person name="Willems A."/>
        </authorList>
    </citation>
    <scope>NUCLEOTIDE SEQUENCE [LARGE SCALE GENOMIC DNA]</scope>
    <source>
        <strain evidence="1 2">R-50232</strain>
    </source>
</reference>
<protein>
    <recommendedName>
        <fullName evidence="3">Response regulatory domain-containing protein</fullName>
    </recommendedName>
</protein>
<sequence length="137" mass="15703">MTKGRVIYLVESNVDFKNRTERLLKNIWGTTTVKLFSSCIEAYNFMENQQQFSNKEYPDLVFLGEGSSEECINNFLNYCSSSPNETIKQTLIYLLLSPLEPLTDTVLKQKDKIKGFLEKPICTEAICEIVRNTDLAS</sequence>
<dbReference type="AlphaFoldDB" id="A0A4Q0NZG8"/>
<name>A0A4Q0NZG8_9FLAO</name>